<dbReference type="AlphaFoldDB" id="A0A369BFC5"/>
<dbReference type="RefSeq" id="WP_114296105.1">
    <property type="nucleotide sequence ID" value="NZ_QPJT01000002.1"/>
</dbReference>
<dbReference type="GO" id="GO:0016301">
    <property type="term" value="F:kinase activity"/>
    <property type="evidence" value="ECO:0007669"/>
    <property type="project" value="UniProtKB-KW"/>
</dbReference>
<dbReference type="GO" id="GO:0042732">
    <property type="term" value="P:D-xylose metabolic process"/>
    <property type="evidence" value="ECO:0007669"/>
    <property type="project" value="UniProtKB-KW"/>
</dbReference>
<dbReference type="EMBL" id="QPJT01000002">
    <property type="protein sequence ID" value="RCX19975.1"/>
    <property type="molecule type" value="Genomic_DNA"/>
</dbReference>
<evidence type="ECO:0000256" key="3">
    <source>
        <dbReference type="ARBA" id="ARBA00022629"/>
    </source>
</evidence>
<keyword evidence="3" id="KW-0859">Xylose metabolism</keyword>
<dbReference type="PANTHER" id="PTHR18964">
    <property type="entry name" value="ROK (REPRESSOR, ORF, KINASE) FAMILY"/>
    <property type="match status" value="1"/>
</dbReference>
<keyword evidence="3" id="KW-0119">Carbohydrate metabolism</keyword>
<organism evidence="4 5">
    <name type="scientific">Anaerobacterium chartisolvens</name>
    <dbReference type="NCBI Taxonomy" id="1297424"/>
    <lineage>
        <taxon>Bacteria</taxon>
        <taxon>Bacillati</taxon>
        <taxon>Bacillota</taxon>
        <taxon>Clostridia</taxon>
        <taxon>Eubacteriales</taxon>
        <taxon>Oscillospiraceae</taxon>
        <taxon>Anaerobacterium</taxon>
    </lineage>
</organism>
<dbReference type="Gene3D" id="1.10.10.10">
    <property type="entry name" value="Winged helix-like DNA-binding domain superfamily/Winged helix DNA-binding domain"/>
    <property type="match status" value="1"/>
</dbReference>
<keyword evidence="4" id="KW-0418">Kinase</keyword>
<protein>
    <submittedName>
        <fullName evidence="4">Glucokinase-like ROK family protein</fullName>
    </submittedName>
</protein>
<reference evidence="4 5" key="1">
    <citation type="submission" date="2018-07" db="EMBL/GenBank/DDBJ databases">
        <title>Genomic Encyclopedia of Type Strains, Phase IV (KMG-IV): sequencing the most valuable type-strain genomes for metagenomic binning, comparative biology and taxonomic classification.</title>
        <authorList>
            <person name="Goeker M."/>
        </authorList>
    </citation>
    <scope>NUCLEOTIDE SEQUENCE [LARGE SCALE GENOMIC DNA]</scope>
    <source>
        <strain evidence="4 5">DSM 27016</strain>
    </source>
</reference>
<keyword evidence="4" id="KW-0808">Transferase</keyword>
<keyword evidence="5" id="KW-1185">Reference proteome</keyword>
<dbReference type="InterPro" id="IPR000600">
    <property type="entry name" value="ROK"/>
</dbReference>
<dbReference type="InterPro" id="IPR049874">
    <property type="entry name" value="ROK_cs"/>
</dbReference>
<accession>A0A369BFC5</accession>
<dbReference type="Gene3D" id="3.30.420.40">
    <property type="match status" value="2"/>
</dbReference>
<comment type="similarity">
    <text evidence="2">Belongs to the ROK (NagC/XylR) family.</text>
</comment>
<dbReference type="Pfam" id="PF00480">
    <property type="entry name" value="ROK"/>
    <property type="match status" value="1"/>
</dbReference>
<dbReference type="InterPro" id="IPR043129">
    <property type="entry name" value="ATPase_NBD"/>
</dbReference>
<dbReference type="OrthoDB" id="9796533at2"/>
<evidence type="ECO:0000313" key="4">
    <source>
        <dbReference type="EMBL" id="RCX19975.1"/>
    </source>
</evidence>
<gene>
    <name evidence="4" type="ORF">DFR58_10244</name>
</gene>
<sequence length="398" mass="43163">MKRAGNNQFLKQFNQTAILDLIRIHGPVSRAELSKITGLSPTATGIIVSGILEQGYIFETGTGKSKGGRRPVMLQLRPDSFYSVGVDIDIDYVNIMVVDITGNVVYEKAEFMAYTCMCQLTVSRIEYYIKVALDFLHIDSSKILGIGISIPGMVDSRTHEIILAPNLKWENIFIKDYIKRFSNIPVYVENEAMASAICENWIGACQGIDNFVCINVKSGIGAGIFTGGRLYRGTGGSAGEVGHISVHENGPKCGCGNYGCLETLSSTVSMVETARKLVRQGVVSRMNSFEDVNEIGLDQIVECARAGDEAARGILSESSRYLAIAISSIVNTLNPSKIVIGKEFVKYADLVMEHIKSIVSAKALRLPAMNVEIIASEIGQKSSTMGAAIVPLKVLFGK</sequence>
<evidence type="ECO:0000256" key="1">
    <source>
        <dbReference type="ARBA" id="ARBA00002486"/>
    </source>
</evidence>
<name>A0A369BFC5_9FIRM</name>
<dbReference type="InterPro" id="IPR036388">
    <property type="entry name" value="WH-like_DNA-bd_sf"/>
</dbReference>
<dbReference type="InterPro" id="IPR036390">
    <property type="entry name" value="WH_DNA-bd_sf"/>
</dbReference>
<evidence type="ECO:0000256" key="2">
    <source>
        <dbReference type="ARBA" id="ARBA00006479"/>
    </source>
</evidence>
<dbReference type="CDD" id="cd24076">
    <property type="entry name" value="ASKHA_ATPase_ROK_BsXylR-like"/>
    <property type="match status" value="1"/>
</dbReference>
<dbReference type="PANTHER" id="PTHR18964:SF149">
    <property type="entry name" value="BIFUNCTIONAL UDP-N-ACETYLGLUCOSAMINE 2-EPIMERASE_N-ACETYLMANNOSAMINE KINASE"/>
    <property type="match status" value="1"/>
</dbReference>
<dbReference type="SUPFAM" id="SSF53067">
    <property type="entry name" value="Actin-like ATPase domain"/>
    <property type="match status" value="1"/>
</dbReference>
<comment type="caution">
    <text evidence="4">The sequence shown here is derived from an EMBL/GenBank/DDBJ whole genome shotgun (WGS) entry which is preliminary data.</text>
</comment>
<evidence type="ECO:0000313" key="5">
    <source>
        <dbReference type="Proteomes" id="UP000253034"/>
    </source>
</evidence>
<comment type="function">
    <text evidence="1">Transcriptional repressor of xylose-utilizing enzymes.</text>
</comment>
<proteinExistence type="inferred from homology"/>
<dbReference type="SUPFAM" id="SSF46785">
    <property type="entry name" value="Winged helix' DNA-binding domain"/>
    <property type="match status" value="1"/>
</dbReference>
<dbReference type="Proteomes" id="UP000253034">
    <property type="component" value="Unassembled WGS sequence"/>
</dbReference>
<dbReference type="PROSITE" id="PS01125">
    <property type="entry name" value="ROK"/>
    <property type="match status" value="1"/>
</dbReference>